<keyword evidence="1" id="KW-0472">Membrane</keyword>
<keyword evidence="3" id="KW-1185">Reference proteome</keyword>
<reference evidence="2" key="1">
    <citation type="submission" date="2020-08" db="EMBL/GenBank/DDBJ databases">
        <title>Novel species isolated from subtropical streams in China.</title>
        <authorList>
            <person name="Lu H."/>
        </authorList>
    </citation>
    <scope>NUCLEOTIDE SEQUENCE</scope>
    <source>
        <strain evidence="2">KACC 12607</strain>
    </source>
</reference>
<sequence length="149" mass="16478">MLSNHSNHSNQKMMIFLRVLIAALITIHGWARLFFAVPAFSGPADLGGAITDMGFPAGLALGWLITIVEAFGAPLFAWGRFVFPLGLFFTFIYTMSTIFYHAPHGWFSSGSGSDGCEYAVLLVGSLICVWSQYIPAHIRESRLNFWQKA</sequence>
<feature type="transmembrane region" description="Helical" evidence="1">
    <location>
        <begin position="15"/>
        <end position="35"/>
    </location>
</feature>
<evidence type="ECO:0000256" key="1">
    <source>
        <dbReference type="SAM" id="Phobius"/>
    </source>
</evidence>
<feature type="transmembrane region" description="Helical" evidence="1">
    <location>
        <begin position="55"/>
        <end position="78"/>
    </location>
</feature>
<evidence type="ECO:0000313" key="2">
    <source>
        <dbReference type="EMBL" id="MBC3863173.1"/>
    </source>
</evidence>
<accession>A0A923KPT4</accession>
<dbReference type="EMBL" id="JACOFV010000012">
    <property type="protein sequence ID" value="MBC3863173.1"/>
    <property type="molecule type" value="Genomic_DNA"/>
</dbReference>
<feature type="transmembrane region" description="Helical" evidence="1">
    <location>
        <begin position="85"/>
        <end position="106"/>
    </location>
</feature>
<keyword evidence="1" id="KW-0812">Transmembrane</keyword>
<dbReference type="Proteomes" id="UP000634011">
    <property type="component" value="Unassembled WGS sequence"/>
</dbReference>
<keyword evidence="1" id="KW-1133">Transmembrane helix</keyword>
<evidence type="ECO:0000313" key="3">
    <source>
        <dbReference type="Proteomes" id="UP000634011"/>
    </source>
</evidence>
<dbReference type="AlphaFoldDB" id="A0A923KPT4"/>
<feature type="transmembrane region" description="Helical" evidence="1">
    <location>
        <begin position="118"/>
        <end position="138"/>
    </location>
</feature>
<dbReference type="RefSeq" id="WP_186913114.1">
    <property type="nucleotide sequence ID" value="NZ_JACOFV010000012.1"/>
</dbReference>
<name>A0A923KPT4_9BURK</name>
<protein>
    <submittedName>
        <fullName evidence="2">DoxX family protein</fullName>
    </submittedName>
</protein>
<organism evidence="2 3">
    <name type="scientific">Undibacterium jejuense</name>
    <dbReference type="NCBI Taxonomy" id="1344949"/>
    <lineage>
        <taxon>Bacteria</taxon>
        <taxon>Pseudomonadati</taxon>
        <taxon>Pseudomonadota</taxon>
        <taxon>Betaproteobacteria</taxon>
        <taxon>Burkholderiales</taxon>
        <taxon>Oxalobacteraceae</taxon>
        <taxon>Undibacterium</taxon>
    </lineage>
</organism>
<comment type="caution">
    <text evidence="2">The sequence shown here is derived from an EMBL/GenBank/DDBJ whole genome shotgun (WGS) entry which is preliminary data.</text>
</comment>
<gene>
    <name evidence="2" type="ORF">H8K32_13765</name>
</gene>
<proteinExistence type="predicted"/>